<dbReference type="WBParaSite" id="L893_g3124.t1">
    <property type="protein sequence ID" value="L893_g3124.t1"/>
    <property type="gene ID" value="L893_g3124"/>
</dbReference>
<reference evidence="3" key="1">
    <citation type="submission" date="2016-11" db="UniProtKB">
        <authorList>
            <consortium name="WormBaseParasite"/>
        </authorList>
    </citation>
    <scope>IDENTIFICATION</scope>
</reference>
<dbReference type="Proteomes" id="UP000095287">
    <property type="component" value="Unplaced"/>
</dbReference>
<proteinExistence type="predicted"/>
<feature type="chain" id="PRO_5009314019" evidence="1">
    <location>
        <begin position="21"/>
        <end position="73"/>
    </location>
</feature>
<name>A0A1I7ZZR7_9BILA</name>
<sequence>MASLRIFLLLVLLFVGSSVAQFGGRGGFGGPGPGGFGRSRVVEKVIIRERVPVRGGPVRGGGFGPRGLGPYGK</sequence>
<evidence type="ECO:0000313" key="2">
    <source>
        <dbReference type="Proteomes" id="UP000095287"/>
    </source>
</evidence>
<keyword evidence="2" id="KW-1185">Reference proteome</keyword>
<evidence type="ECO:0000313" key="3">
    <source>
        <dbReference type="WBParaSite" id="L893_g3124.t1"/>
    </source>
</evidence>
<organism evidence="2 3">
    <name type="scientific">Steinernema glaseri</name>
    <dbReference type="NCBI Taxonomy" id="37863"/>
    <lineage>
        <taxon>Eukaryota</taxon>
        <taxon>Metazoa</taxon>
        <taxon>Ecdysozoa</taxon>
        <taxon>Nematoda</taxon>
        <taxon>Chromadorea</taxon>
        <taxon>Rhabditida</taxon>
        <taxon>Tylenchina</taxon>
        <taxon>Panagrolaimomorpha</taxon>
        <taxon>Strongyloidoidea</taxon>
        <taxon>Steinernematidae</taxon>
        <taxon>Steinernema</taxon>
    </lineage>
</organism>
<evidence type="ECO:0000256" key="1">
    <source>
        <dbReference type="SAM" id="SignalP"/>
    </source>
</evidence>
<dbReference type="AlphaFoldDB" id="A0A1I7ZZR7"/>
<keyword evidence="1" id="KW-0732">Signal</keyword>
<feature type="signal peptide" evidence="1">
    <location>
        <begin position="1"/>
        <end position="20"/>
    </location>
</feature>
<accession>A0A1I7ZZR7</accession>
<protein>
    <submittedName>
        <fullName evidence="3">Uncharacterized protein</fullName>
    </submittedName>
</protein>